<name>V6LTT4_9EUKA</name>
<reference evidence="1" key="1">
    <citation type="journal article" date="2014" name="PLoS Genet.">
        <title>The Genome of Spironucleus salmonicida Highlights a Fish Pathogen Adapted to Fluctuating Environments.</title>
        <authorList>
            <person name="Xu F."/>
            <person name="Jerlstrom-Hultqvist J."/>
            <person name="Einarsson E."/>
            <person name="Astvaldsson A."/>
            <person name="Svard S.G."/>
            <person name="Andersson J.O."/>
        </authorList>
    </citation>
    <scope>NUCLEOTIDE SEQUENCE</scope>
</reference>
<protein>
    <recommendedName>
        <fullName evidence="2">Cysteine-rich protein</fullName>
    </recommendedName>
</protein>
<dbReference type="AlphaFoldDB" id="V6LTT4"/>
<proteinExistence type="predicted"/>
<sequence>MEQVNVCRAIFILYFPRINNNVFLNARKLIVFMVSVQLMKYVNALKIQQILIAVHVFQNLTQSKMYVIRYLVPRMERIFIKRIIQLFALNAKLASNLLAINQCATKNAHNQIVLMETGFSAKAVFTLMDIKLLMVVKIMIVVSIQLNHVIIRNNVQMEHANVFSIIFQFKIRVFGVILQSMENVVRLELCVNMVGNTLIMTFFECRDDVNACKTTLFDNTCEGPQCSCAYPNQLYTGDCLEYCALTQLILYTHVPRTNIVYIAFETELVNLASILKKCPSGISVKDSCILGCLACEYIDRQFKCNPGVQFTKIHIAGSTLNTCSGCKPNYSGDRCQDCDTLSINKNGVCYLKCQKCNGD</sequence>
<gene>
    <name evidence="1" type="ORF">SS50377_16025</name>
</gene>
<dbReference type="VEuPathDB" id="GiardiaDB:SS50377_20283"/>
<organism evidence="1">
    <name type="scientific">Spironucleus salmonicida</name>
    <dbReference type="NCBI Taxonomy" id="348837"/>
    <lineage>
        <taxon>Eukaryota</taxon>
        <taxon>Metamonada</taxon>
        <taxon>Diplomonadida</taxon>
        <taxon>Hexamitidae</taxon>
        <taxon>Hexamitinae</taxon>
        <taxon>Spironucleus</taxon>
    </lineage>
</organism>
<accession>V6LTT4</accession>
<evidence type="ECO:0000313" key="1">
    <source>
        <dbReference type="EMBL" id="EST44169.1"/>
    </source>
</evidence>
<evidence type="ECO:0008006" key="2">
    <source>
        <dbReference type="Google" id="ProtNLM"/>
    </source>
</evidence>
<dbReference type="EMBL" id="KI546125">
    <property type="protein sequence ID" value="EST44169.1"/>
    <property type="molecule type" value="Genomic_DNA"/>
</dbReference>